<evidence type="ECO:0000313" key="3">
    <source>
        <dbReference type="Proteomes" id="UP000250434"/>
    </source>
</evidence>
<dbReference type="RefSeq" id="WP_113690388.1">
    <property type="nucleotide sequence ID" value="NZ_CP015163.1"/>
</dbReference>
<dbReference type="Pfam" id="PF12770">
    <property type="entry name" value="CHAT"/>
    <property type="match status" value="1"/>
</dbReference>
<feature type="domain" description="CHAT" evidence="1">
    <location>
        <begin position="630"/>
        <end position="856"/>
    </location>
</feature>
<organism evidence="2 3">
    <name type="scientific">Amycolatopsis albispora</name>
    <dbReference type="NCBI Taxonomy" id="1804986"/>
    <lineage>
        <taxon>Bacteria</taxon>
        <taxon>Bacillati</taxon>
        <taxon>Actinomycetota</taxon>
        <taxon>Actinomycetes</taxon>
        <taxon>Pseudonocardiales</taxon>
        <taxon>Pseudonocardiaceae</taxon>
        <taxon>Amycolatopsis</taxon>
    </lineage>
</organism>
<protein>
    <recommendedName>
        <fullName evidence="1">CHAT domain-containing protein</fullName>
    </recommendedName>
</protein>
<name>A0A344KZ76_9PSEU</name>
<accession>A0A344KZ76</accession>
<dbReference type="SMART" id="SM00028">
    <property type="entry name" value="TPR"/>
    <property type="match status" value="3"/>
</dbReference>
<dbReference type="Gene3D" id="1.25.40.10">
    <property type="entry name" value="Tetratricopeptide repeat domain"/>
    <property type="match status" value="1"/>
</dbReference>
<sequence>MPVIEQGPIELLRRVRELHQSGVDASCVQRQHEATRLLRRGIRLLDSMHPVPPAHHDDWLRLRIRLLTTLAFSEAEVVGLAEGLARLDDVRTAIERFHDPAVRAELTAPVNHNRGLLLMGGGRNEDSIALFDAALAYREEQLAATPEPVPAPMVESLLNTLATRGLAYTRLGRVKRAREDLTRGIKLAEKHELRVSVAEVRRHLGALERRIGNVPAALRCFDESERTYRALEMEVPTQLRRERVEALLAAGLSDEAGEHLDEILPRLRQGRDNTRELADAELFRAEAALMSGDLDLARGLAESARQRMRRWGCQTCVANATIIGLRADTADALRTGEIPAALPARALRHARSMSAPRLAEQATVAKMLTVRVEIRRGNLRRASTLLAEVPRPGQLTPIDHRMLRRLCRAELAVARQDRRAALAEIRAGLAELDRVRDRMGGLELVSGTALHGRELGELAVRLVLGGEDPRRLFDWLERTRAQTYRYEPLPQAEDPELAECVAEIRGLTQSIQQALHDGHPTAAAKARRAELLREAHRMGWHAGNWGKPRPVAKMDEVAARLGNRALVSFAASADELVAVVVLDGGASIVRLGSAERAAESARMLNVDLNAMAPDHTPAPLAEVIMTSARRQAERLDEQLVRPLLAVTGERDLVIVPTGGLYAVPWGVLPSLHYRPTVVAPSATAWLSAELAGAGRARKVVLVRGPGLPAARAEIDKLATHYRTSKQLSGQGATATAVLPAVDGAKLAHIAAHGAHEPENALFSRLELADGAMFAHEMAGLRRPPRQVVLAACELALNRIRPGDEALGFASALLASGSQTVIAPLSKVGDQSSAAAMDDYHRALAGGASPAVALADAIAVDPMRRPFVCLGAG</sequence>
<gene>
    <name evidence="2" type="ORF">A4R43_00030</name>
</gene>
<evidence type="ECO:0000313" key="2">
    <source>
        <dbReference type="EMBL" id="AXB41100.1"/>
    </source>
</evidence>
<dbReference type="InterPro" id="IPR024983">
    <property type="entry name" value="CHAT_dom"/>
</dbReference>
<reference evidence="2 3" key="1">
    <citation type="submission" date="2016-04" db="EMBL/GenBank/DDBJ databases">
        <title>Complete genome sequence and analysis of deep-sea sediment isolate, Amycolatopsis sp. WP1.</title>
        <authorList>
            <person name="Wang H."/>
            <person name="Chen S."/>
            <person name="Wu Q."/>
        </authorList>
    </citation>
    <scope>NUCLEOTIDE SEQUENCE [LARGE SCALE GENOMIC DNA]</scope>
    <source>
        <strain evidence="2 3">WP1</strain>
    </source>
</reference>
<dbReference type="InterPro" id="IPR011990">
    <property type="entry name" value="TPR-like_helical_dom_sf"/>
</dbReference>
<dbReference type="AlphaFoldDB" id="A0A344KZ76"/>
<dbReference type="Proteomes" id="UP000250434">
    <property type="component" value="Chromosome"/>
</dbReference>
<dbReference type="EMBL" id="CP015163">
    <property type="protein sequence ID" value="AXB41100.1"/>
    <property type="molecule type" value="Genomic_DNA"/>
</dbReference>
<dbReference type="SUPFAM" id="SSF48452">
    <property type="entry name" value="TPR-like"/>
    <property type="match status" value="1"/>
</dbReference>
<dbReference type="InterPro" id="IPR019734">
    <property type="entry name" value="TPR_rpt"/>
</dbReference>
<evidence type="ECO:0000259" key="1">
    <source>
        <dbReference type="Pfam" id="PF12770"/>
    </source>
</evidence>
<dbReference type="OrthoDB" id="9761935at2"/>
<keyword evidence="3" id="KW-1185">Reference proteome</keyword>
<dbReference type="KEGG" id="aab:A4R43_00030"/>
<proteinExistence type="predicted"/>